<evidence type="ECO:0000256" key="2">
    <source>
        <dbReference type="ARBA" id="ARBA00023015"/>
    </source>
</evidence>
<dbReference type="PRINTS" id="PR00039">
    <property type="entry name" value="HTHLYSR"/>
</dbReference>
<dbReference type="PANTHER" id="PTHR30126:SF64">
    <property type="entry name" value="HTH-TYPE TRANSCRIPTIONAL REGULATOR CITR"/>
    <property type="match status" value="1"/>
</dbReference>
<name>A0ABT2EN51_9BACT</name>
<keyword evidence="4" id="KW-0804">Transcription</keyword>
<evidence type="ECO:0000256" key="1">
    <source>
        <dbReference type="ARBA" id="ARBA00009437"/>
    </source>
</evidence>
<accession>A0ABT2EN51</accession>
<dbReference type="InterPro" id="IPR036390">
    <property type="entry name" value="WH_DNA-bd_sf"/>
</dbReference>
<gene>
    <name evidence="6" type="ORF">M2350_001266</name>
</gene>
<dbReference type="InterPro" id="IPR005119">
    <property type="entry name" value="LysR_subst-bd"/>
</dbReference>
<dbReference type="InterPro" id="IPR000847">
    <property type="entry name" value="LysR_HTH_N"/>
</dbReference>
<protein>
    <submittedName>
        <fullName evidence="6">DNA-binding transcriptional LysR family regulator</fullName>
    </submittedName>
</protein>
<dbReference type="Proteomes" id="UP001204798">
    <property type="component" value="Unassembled WGS sequence"/>
</dbReference>
<dbReference type="SUPFAM" id="SSF53850">
    <property type="entry name" value="Periplasmic binding protein-like II"/>
    <property type="match status" value="1"/>
</dbReference>
<evidence type="ECO:0000256" key="3">
    <source>
        <dbReference type="ARBA" id="ARBA00023125"/>
    </source>
</evidence>
<keyword evidence="2" id="KW-0805">Transcription regulation</keyword>
<keyword evidence="3 6" id="KW-0238">DNA-binding</keyword>
<evidence type="ECO:0000313" key="7">
    <source>
        <dbReference type="Proteomes" id="UP001204798"/>
    </source>
</evidence>
<proteinExistence type="inferred from homology"/>
<dbReference type="SUPFAM" id="SSF46785">
    <property type="entry name" value="Winged helix' DNA-binding domain"/>
    <property type="match status" value="1"/>
</dbReference>
<feature type="domain" description="HTH lysR-type" evidence="5">
    <location>
        <begin position="12"/>
        <end position="69"/>
    </location>
</feature>
<dbReference type="Pfam" id="PF00126">
    <property type="entry name" value="HTH_1"/>
    <property type="match status" value="1"/>
</dbReference>
<dbReference type="InterPro" id="IPR047788">
    <property type="entry name" value="LysR-like_Sec_metab"/>
</dbReference>
<dbReference type="Gene3D" id="3.40.190.290">
    <property type="match status" value="1"/>
</dbReference>
<dbReference type="InterPro" id="IPR036388">
    <property type="entry name" value="WH-like_DNA-bd_sf"/>
</dbReference>
<reference evidence="6 7" key="1">
    <citation type="submission" date="2022-08" db="EMBL/GenBank/DDBJ databases">
        <title>Bacterial and archaeal communities from various locations to study Microbial Dark Matter (Phase II).</title>
        <authorList>
            <person name="Stepanauskas R."/>
        </authorList>
    </citation>
    <scope>NUCLEOTIDE SEQUENCE [LARGE SCALE GENOMIC DNA]</scope>
    <source>
        <strain evidence="6 7">PD1</strain>
    </source>
</reference>
<dbReference type="Gene3D" id="1.10.10.10">
    <property type="entry name" value="Winged helix-like DNA-binding domain superfamily/Winged helix DNA-binding domain"/>
    <property type="match status" value="1"/>
</dbReference>
<sequence>MREMEDRLKIRLDLWQLEIFCAVAELKSFSRAAEALFVSQPTVTSHISALEKRLGVKLFDRTTRKVTLTPAGKLLYRHAKALLAEHEAAMQELSKFQGGLRGRLVFGSSTIPAHYLLPSLMAKFCREFPETQLLMRVGSSGEVLDSVLNGELEMGVIGFRPDEPQIRTIPLWNDEVVLIVPPEHEWSERTFVPIAELTNQPFVFREEGSGTRKTFEQFLLKHKISPRQLRIVAEVGSTEAVKQFVAAGGGVGFVSVRAVDCEAEQERLRIVRLQEGRITRQFFAIIPTGRTISPLCNAFVRFLREQV</sequence>
<organism evidence="6 7">
    <name type="scientific">Candidatus Fervidibacter sacchari</name>
    <dbReference type="NCBI Taxonomy" id="1448929"/>
    <lineage>
        <taxon>Bacteria</taxon>
        <taxon>Candidatus Fervidibacterota</taxon>
        <taxon>Candidatus Fervidibacter</taxon>
    </lineage>
</organism>
<dbReference type="Pfam" id="PF03466">
    <property type="entry name" value="LysR_substrate"/>
    <property type="match status" value="1"/>
</dbReference>
<evidence type="ECO:0000259" key="5">
    <source>
        <dbReference type="PROSITE" id="PS50931"/>
    </source>
</evidence>
<dbReference type="NCBIfam" id="NF040786">
    <property type="entry name" value="LysR_Sec_metab"/>
    <property type="match status" value="1"/>
</dbReference>
<dbReference type="PROSITE" id="PS50931">
    <property type="entry name" value="HTH_LYSR"/>
    <property type="match status" value="1"/>
</dbReference>
<dbReference type="GO" id="GO:0003677">
    <property type="term" value="F:DNA binding"/>
    <property type="evidence" value="ECO:0007669"/>
    <property type="project" value="UniProtKB-KW"/>
</dbReference>
<dbReference type="EMBL" id="JANUCP010000002">
    <property type="protein sequence ID" value="MCS3918866.1"/>
    <property type="molecule type" value="Genomic_DNA"/>
</dbReference>
<comment type="similarity">
    <text evidence="1">Belongs to the LysR transcriptional regulatory family.</text>
</comment>
<dbReference type="CDD" id="cd08420">
    <property type="entry name" value="PBP2_CysL_like"/>
    <property type="match status" value="1"/>
</dbReference>
<comment type="caution">
    <text evidence="6">The sequence shown here is derived from an EMBL/GenBank/DDBJ whole genome shotgun (WGS) entry which is preliminary data.</text>
</comment>
<evidence type="ECO:0000256" key="4">
    <source>
        <dbReference type="ARBA" id="ARBA00023163"/>
    </source>
</evidence>
<keyword evidence="7" id="KW-1185">Reference proteome</keyword>
<dbReference type="PANTHER" id="PTHR30126">
    <property type="entry name" value="HTH-TYPE TRANSCRIPTIONAL REGULATOR"/>
    <property type="match status" value="1"/>
</dbReference>
<evidence type="ECO:0000313" key="6">
    <source>
        <dbReference type="EMBL" id="MCS3918866.1"/>
    </source>
</evidence>